<name>A0ABW0ET62_9PSEU</name>
<dbReference type="Gene3D" id="1.10.630.10">
    <property type="entry name" value="Cytochrome P450"/>
    <property type="match status" value="1"/>
</dbReference>
<dbReference type="PRINTS" id="PR00463">
    <property type="entry name" value="EP450I"/>
</dbReference>
<dbReference type="InterPro" id="IPR001128">
    <property type="entry name" value="Cyt_P450"/>
</dbReference>
<dbReference type="SUPFAM" id="SSF48264">
    <property type="entry name" value="Cytochrome P450"/>
    <property type="match status" value="1"/>
</dbReference>
<keyword evidence="4 8" id="KW-0479">Metal-binding</keyword>
<dbReference type="Proteomes" id="UP001596157">
    <property type="component" value="Unassembled WGS sequence"/>
</dbReference>
<accession>A0ABW0ET62</accession>
<evidence type="ECO:0000256" key="5">
    <source>
        <dbReference type="ARBA" id="ARBA00023002"/>
    </source>
</evidence>
<keyword evidence="7 8" id="KW-0503">Monooxygenase</keyword>
<dbReference type="PROSITE" id="PS00086">
    <property type="entry name" value="CYTOCHROME_P450"/>
    <property type="match status" value="1"/>
</dbReference>
<dbReference type="InterPro" id="IPR036396">
    <property type="entry name" value="Cyt_P450_sf"/>
</dbReference>
<evidence type="ECO:0000313" key="10">
    <source>
        <dbReference type="Proteomes" id="UP001596157"/>
    </source>
</evidence>
<dbReference type="RefSeq" id="WP_378249437.1">
    <property type="nucleotide sequence ID" value="NZ_JBHSKF010000011.1"/>
</dbReference>
<evidence type="ECO:0000256" key="4">
    <source>
        <dbReference type="ARBA" id="ARBA00022723"/>
    </source>
</evidence>
<keyword evidence="10" id="KW-1185">Reference proteome</keyword>
<evidence type="ECO:0000256" key="7">
    <source>
        <dbReference type="ARBA" id="ARBA00023033"/>
    </source>
</evidence>
<evidence type="ECO:0000256" key="6">
    <source>
        <dbReference type="ARBA" id="ARBA00023004"/>
    </source>
</evidence>
<dbReference type="PANTHER" id="PTHR24286:SF24">
    <property type="entry name" value="LANOSTEROL 14-ALPHA DEMETHYLASE"/>
    <property type="match status" value="1"/>
</dbReference>
<evidence type="ECO:0000256" key="1">
    <source>
        <dbReference type="ARBA" id="ARBA00001971"/>
    </source>
</evidence>
<proteinExistence type="inferred from homology"/>
<evidence type="ECO:0000256" key="2">
    <source>
        <dbReference type="ARBA" id="ARBA00010617"/>
    </source>
</evidence>
<organism evidence="9 10">
    <name type="scientific">Actinokineospora guangxiensis</name>
    <dbReference type="NCBI Taxonomy" id="1490288"/>
    <lineage>
        <taxon>Bacteria</taxon>
        <taxon>Bacillati</taxon>
        <taxon>Actinomycetota</taxon>
        <taxon>Actinomycetes</taxon>
        <taxon>Pseudonocardiales</taxon>
        <taxon>Pseudonocardiaceae</taxon>
        <taxon>Actinokineospora</taxon>
    </lineage>
</organism>
<evidence type="ECO:0000256" key="8">
    <source>
        <dbReference type="RuleBase" id="RU000461"/>
    </source>
</evidence>
<gene>
    <name evidence="9" type="ORF">ACFPM7_21270</name>
</gene>
<comment type="similarity">
    <text evidence="2 8">Belongs to the cytochrome P450 family.</text>
</comment>
<dbReference type="EMBL" id="JBHSKF010000011">
    <property type="protein sequence ID" value="MFC5289593.1"/>
    <property type="molecule type" value="Genomic_DNA"/>
</dbReference>
<reference evidence="10" key="1">
    <citation type="journal article" date="2019" name="Int. J. Syst. Evol. Microbiol.">
        <title>The Global Catalogue of Microorganisms (GCM) 10K type strain sequencing project: providing services to taxonomists for standard genome sequencing and annotation.</title>
        <authorList>
            <consortium name="The Broad Institute Genomics Platform"/>
            <consortium name="The Broad Institute Genome Sequencing Center for Infectious Disease"/>
            <person name="Wu L."/>
            <person name="Ma J."/>
        </authorList>
    </citation>
    <scope>NUCLEOTIDE SEQUENCE [LARGE SCALE GENOMIC DNA]</scope>
    <source>
        <strain evidence="10">CCUG 59778</strain>
    </source>
</reference>
<evidence type="ECO:0000313" key="9">
    <source>
        <dbReference type="EMBL" id="MFC5289593.1"/>
    </source>
</evidence>
<keyword evidence="3 8" id="KW-0349">Heme</keyword>
<keyword evidence="5 8" id="KW-0560">Oxidoreductase</keyword>
<protein>
    <submittedName>
        <fullName evidence="9">Cytochrome P450</fullName>
    </submittedName>
</protein>
<keyword evidence="6 8" id="KW-0408">Iron</keyword>
<dbReference type="PANTHER" id="PTHR24286">
    <property type="entry name" value="CYTOCHROME P450 26"/>
    <property type="match status" value="1"/>
</dbReference>
<dbReference type="InterPro" id="IPR002401">
    <property type="entry name" value="Cyt_P450_E_grp-I"/>
</dbReference>
<evidence type="ECO:0000256" key="3">
    <source>
        <dbReference type="ARBA" id="ARBA00022617"/>
    </source>
</evidence>
<comment type="caution">
    <text evidence="9">The sequence shown here is derived from an EMBL/GenBank/DDBJ whole genome shotgun (WGS) entry which is preliminary data.</text>
</comment>
<comment type="cofactor">
    <cofactor evidence="1">
        <name>heme</name>
        <dbReference type="ChEBI" id="CHEBI:30413"/>
    </cofactor>
</comment>
<dbReference type="Pfam" id="PF00067">
    <property type="entry name" value="p450"/>
    <property type="match status" value="1"/>
</dbReference>
<dbReference type="InterPro" id="IPR017972">
    <property type="entry name" value="Cyt_P450_CS"/>
</dbReference>
<sequence length="472" mass="52377">MRSELAVATLPDVGTPIRRIPRIPLSRDLDHLPGASGALAGYRNVLGWVRRGDAHLRDQVARYGPVYRHMFGVDPIVCVADAELVSRIGRNREKTWSAGVAWGYYLSGMDEDIQGWDGILTLDDRPHRDVRKLLSPAFGPEALESYARGCEDLIEQEVSSWVGRGRVEAKAAFRKLLVRISAMIFMGERDEKEAERLDRTIRDLWLASFTPALGIPLGAVRSRMVSSYRRLLKALLARMAEDPNPTGTDLFSRFCRSRGEIEWADDETLARTFISTMLAAFDTNTLSMSSMAHVLSHHPDWQERLRAEALDAVEPGVRGLARMEQTENVWNETMRLFPVGSHVMRRPLVDVELAGHAIPAGTLVYALLGPPMRDPGAWTDPAAFDPERFAAGRTEHRAKPGVFAPFGLGAHACVGGLLAAHQVKMIYRTLLSRARIEPVGPMHHRHSYAPLGAVAGRVRVELRPLGDGAGRR</sequence>